<dbReference type="EMBL" id="PKGY01000002">
    <property type="protein sequence ID" value="PKZ22501.1"/>
    <property type="molecule type" value="Genomic_DNA"/>
</dbReference>
<evidence type="ECO:0000313" key="9">
    <source>
        <dbReference type="Proteomes" id="UP000069912"/>
    </source>
</evidence>
<organism evidence="7 9">
    <name type="scientific">Aerococcus sanguinicola</name>
    <dbReference type="NCBI Taxonomy" id="119206"/>
    <lineage>
        <taxon>Bacteria</taxon>
        <taxon>Bacillati</taxon>
        <taxon>Bacillota</taxon>
        <taxon>Bacilli</taxon>
        <taxon>Lactobacillales</taxon>
        <taxon>Aerococcaceae</taxon>
        <taxon>Aerococcus</taxon>
    </lineage>
</organism>
<keyword evidence="5 6" id="KW-0472">Membrane</keyword>
<accession>A0A0X8FBL0</accession>
<name>A0A0X8FBL0_9LACT</name>
<reference evidence="9" key="2">
    <citation type="submission" date="2016-01" db="EMBL/GenBank/DDBJ databases">
        <title>Six Aerococcus type strain genome sequencing and assembly using PacBio and Illumina Hiseq.</title>
        <authorList>
            <person name="Carkaci D."/>
            <person name="Dargis R."/>
            <person name="Nielsen X.C."/>
            <person name="Skovgaard O."/>
            <person name="Fuursted K."/>
            <person name="Christensen J.J."/>
        </authorList>
    </citation>
    <scope>NUCLEOTIDE SEQUENCE [LARGE SCALE GENOMIC DNA]</scope>
    <source>
        <strain evidence="9">CCUG43001</strain>
    </source>
</reference>
<evidence type="ECO:0000313" key="10">
    <source>
        <dbReference type="Proteomes" id="UP000234239"/>
    </source>
</evidence>
<gene>
    <name evidence="7" type="ORF">AWM72_05895</name>
    <name evidence="8" type="ORF">CYJ28_05130</name>
</gene>
<feature type="transmembrane region" description="Helical" evidence="6">
    <location>
        <begin position="246"/>
        <end position="270"/>
    </location>
</feature>
<dbReference type="InterPro" id="IPR043428">
    <property type="entry name" value="LivM-like"/>
</dbReference>
<comment type="subcellular location">
    <subcellularLocation>
        <location evidence="1">Cell membrane</location>
        <topology evidence="1">Multi-pass membrane protein</topology>
    </subcellularLocation>
</comment>
<protein>
    <submittedName>
        <fullName evidence="7">Branched-chain amino acid ABC transporter permease</fullName>
    </submittedName>
</protein>
<evidence type="ECO:0000313" key="8">
    <source>
        <dbReference type="EMBL" id="PKZ22501.1"/>
    </source>
</evidence>
<dbReference type="AlphaFoldDB" id="A0A0X8FBL0"/>
<feature type="transmembrane region" description="Helical" evidence="6">
    <location>
        <begin position="98"/>
        <end position="120"/>
    </location>
</feature>
<evidence type="ECO:0000256" key="5">
    <source>
        <dbReference type="ARBA" id="ARBA00023136"/>
    </source>
</evidence>
<dbReference type="GeneID" id="92903598"/>
<dbReference type="Proteomes" id="UP000069912">
    <property type="component" value="Chromosome"/>
</dbReference>
<dbReference type="Proteomes" id="UP000234239">
    <property type="component" value="Unassembled WGS sequence"/>
</dbReference>
<dbReference type="RefSeq" id="WP_067974743.1">
    <property type="nucleotide sequence ID" value="NZ_CAJHKM010000001.1"/>
</dbReference>
<dbReference type="PANTHER" id="PTHR30482:SF10">
    <property type="entry name" value="HIGH-AFFINITY BRANCHED-CHAIN AMINO ACID TRANSPORT PROTEIN BRAE"/>
    <property type="match status" value="1"/>
</dbReference>
<dbReference type="KEGG" id="asan:AWM72_05895"/>
<dbReference type="OrthoDB" id="9789927at2"/>
<dbReference type="CDD" id="cd06581">
    <property type="entry name" value="TM_PBP1_LivM_like"/>
    <property type="match status" value="1"/>
</dbReference>
<dbReference type="EMBL" id="CP014160">
    <property type="protein sequence ID" value="AMB94322.1"/>
    <property type="molecule type" value="Genomic_DNA"/>
</dbReference>
<feature type="transmembrane region" description="Helical" evidence="6">
    <location>
        <begin position="163"/>
        <end position="182"/>
    </location>
</feature>
<evidence type="ECO:0000256" key="3">
    <source>
        <dbReference type="ARBA" id="ARBA00022692"/>
    </source>
</evidence>
<evidence type="ECO:0000256" key="4">
    <source>
        <dbReference type="ARBA" id="ARBA00022989"/>
    </source>
</evidence>
<proteinExistence type="predicted"/>
<feature type="transmembrane region" description="Helical" evidence="6">
    <location>
        <begin position="126"/>
        <end position="142"/>
    </location>
</feature>
<dbReference type="Pfam" id="PF02653">
    <property type="entry name" value="BPD_transp_2"/>
    <property type="match status" value="1"/>
</dbReference>
<reference evidence="7 9" key="1">
    <citation type="journal article" date="2016" name="Genome Announc.">
        <title>Complete Genome Sequences of Aerococcus christensenii CCUG 28831T, Aerococcus sanguinicola CCUG 43001T, Aerococcus urinae CCUG 36881T, Aerococcus urinaeequi CCUG 28094T, Aerococcus urinaehominis CCUG 42038 BT, and Aerococcus viridans CCUG 4311T.</title>
        <authorList>
            <person name="Carkaci D."/>
            <person name="Dargis R."/>
            <person name="Nielsen X.C."/>
            <person name="Skovgaard O."/>
            <person name="Fuursted K."/>
            <person name="Christensen J.J."/>
        </authorList>
    </citation>
    <scope>NUCLEOTIDE SEQUENCE [LARGE SCALE GENOMIC DNA]</scope>
    <source>
        <strain evidence="7 9">CCUG43001</strain>
    </source>
</reference>
<feature type="transmembrane region" description="Helical" evidence="6">
    <location>
        <begin position="276"/>
        <end position="298"/>
    </location>
</feature>
<keyword evidence="9" id="KW-1185">Reference proteome</keyword>
<dbReference type="InterPro" id="IPR001851">
    <property type="entry name" value="ABC_transp_permease"/>
</dbReference>
<feature type="transmembrane region" description="Helical" evidence="6">
    <location>
        <begin position="15"/>
        <end position="33"/>
    </location>
</feature>
<keyword evidence="4 6" id="KW-1133">Transmembrane helix</keyword>
<feature type="transmembrane region" description="Helical" evidence="6">
    <location>
        <begin position="45"/>
        <end position="65"/>
    </location>
</feature>
<keyword evidence="2" id="KW-1003">Cell membrane</keyword>
<evidence type="ECO:0000256" key="6">
    <source>
        <dbReference type="SAM" id="Phobius"/>
    </source>
</evidence>
<dbReference type="GO" id="GO:0015658">
    <property type="term" value="F:branched-chain amino acid transmembrane transporter activity"/>
    <property type="evidence" value="ECO:0007669"/>
    <property type="project" value="InterPro"/>
</dbReference>
<sequence length="328" mass="35268">MRTNSWAKNFFTKSSLSWIGLIVGVFAFILASYWTGQVTAFTQNILMKIGINIILAVGLNLIVGYAGQFSLGHAGFMAIGAYSAALVSKAIPGVQGMFLGMGLGLVITFVLALVVGIPTLRLRGDYLAIATLGIAEIIRITIMNLEITNGAAGIAGIPQNVNWITLYVFVVITTLIIVNFIHSSPGRAMIAVREDEIAAESVGLQTTRYKTIAFVLGALTASIAGTLYASYFGVITPGQFTFQKSIDILIIVVFGGIGSITGSFAAAILLELLNVILAPYGQLRMIVYALAIIAIMIFKPSGLMGEFELRFSPFFKQKKQYSKLKKED</sequence>
<keyword evidence="3 6" id="KW-0812">Transmembrane</keyword>
<reference evidence="8 10" key="3">
    <citation type="submission" date="2017-12" db="EMBL/GenBank/DDBJ databases">
        <title>Phylogenetic diversity of female urinary microbiome.</title>
        <authorList>
            <person name="Thomas-White K."/>
            <person name="Wolfe A.J."/>
        </authorList>
    </citation>
    <scope>NUCLEOTIDE SEQUENCE [LARGE SCALE GENOMIC DNA]</scope>
    <source>
        <strain evidence="8 10">UMB0139</strain>
    </source>
</reference>
<dbReference type="GO" id="GO:0005886">
    <property type="term" value="C:plasma membrane"/>
    <property type="evidence" value="ECO:0007669"/>
    <property type="project" value="UniProtKB-SubCell"/>
</dbReference>
<evidence type="ECO:0000313" key="7">
    <source>
        <dbReference type="EMBL" id="AMB94322.1"/>
    </source>
</evidence>
<evidence type="ECO:0000256" key="2">
    <source>
        <dbReference type="ARBA" id="ARBA00022475"/>
    </source>
</evidence>
<evidence type="ECO:0000256" key="1">
    <source>
        <dbReference type="ARBA" id="ARBA00004651"/>
    </source>
</evidence>
<feature type="transmembrane region" description="Helical" evidence="6">
    <location>
        <begin position="212"/>
        <end position="234"/>
    </location>
</feature>
<dbReference type="PANTHER" id="PTHR30482">
    <property type="entry name" value="HIGH-AFFINITY BRANCHED-CHAIN AMINO ACID TRANSPORT SYSTEM PERMEASE"/>
    <property type="match status" value="1"/>
</dbReference>